<feature type="transmembrane region" description="Helical" evidence="1">
    <location>
        <begin position="250"/>
        <end position="266"/>
    </location>
</feature>
<keyword evidence="1" id="KW-0812">Transmembrane</keyword>
<organism evidence="2 3">
    <name type="scientific">Formosa maritima</name>
    <dbReference type="NCBI Taxonomy" id="2592046"/>
    <lineage>
        <taxon>Bacteria</taxon>
        <taxon>Pseudomonadati</taxon>
        <taxon>Bacteroidota</taxon>
        <taxon>Flavobacteriia</taxon>
        <taxon>Flavobacteriales</taxon>
        <taxon>Flavobacteriaceae</taxon>
        <taxon>Formosa</taxon>
    </lineage>
</organism>
<proteinExistence type="predicted"/>
<keyword evidence="1" id="KW-0472">Membrane</keyword>
<evidence type="ECO:0000313" key="3">
    <source>
        <dbReference type="Proteomes" id="UP000324550"/>
    </source>
</evidence>
<feature type="transmembrane region" description="Helical" evidence="1">
    <location>
        <begin position="128"/>
        <end position="144"/>
    </location>
</feature>
<gene>
    <name evidence="2" type="ORF">FVF61_03745</name>
</gene>
<comment type="caution">
    <text evidence="2">The sequence shown here is derived from an EMBL/GenBank/DDBJ whole genome shotgun (WGS) entry which is preliminary data.</text>
</comment>
<dbReference type="Proteomes" id="UP000324550">
    <property type="component" value="Unassembled WGS sequence"/>
</dbReference>
<name>A0A5D0GJ02_9FLAO</name>
<feature type="transmembrane region" description="Helical" evidence="1">
    <location>
        <begin position="222"/>
        <end position="243"/>
    </location>
</feature>
<accession>A0A5D0GJ02</accession>
<dbReference type="AlphaFoldDB" id="A0A5D0GJ02"/>
<evidence type="ECO:0000313" key="2">
    <source>
        <dbReference type="EMBL" id="TYA58299.1"/>
    </source>
</evidence>
<feature type="transmembrane region" description="Helical" evidence="1">
    <location>
        <begin position="104"/>
        <end position="122"/>
    </location>
</feature>
<keyword evidence="1" id="KW-1133">Transmembrane helix</keyword>
<evidence type="ECO:0000256" key="1">
    <source>
        <dbReference type="SAM" id="Phobius"/>
    </source>
</evidence>
<feature type="transmembrane region" description="Helical" evidence="1">
    <location>
        <begin position="272"/>
        <end position="288"/>
    </location>
</feature>
<feature type="transmembrane region" description="Helical" evidence="1">
    <location>
        <begin position="156"/>
        <end position="178"/>
    </location>
</feature>
<feature type="transmembrane region" description="Helical" evidence="1">
    <location>
        <begin position="32"/>
        <end position="53"/>
    </location>
</feature>
<feature type="transmembrane region" description="Helical" evidence="1">
    <location>
        <begin position="73"/>
        <end position="97"/>
    </location>
</feature>
<evidence type="ECO:0008006" key="4">
    <source>
        <dbReference type="Google" id="ProtNLM"/>
    </source>
</evidence>
<keyword evidence="3" id="KW-1185">Reference proteome</keyword>
<dbReference type="RefSeq" id="WP_148453509.1">
    <property type="nucleotide sequence ID" value="NZ_VSFC01000019.1"/>
</dbReference>
<sequence>MKEITKSHFFWKYSNSAIPLFGRSKKELYNEIITIEKFSYLFFLFALFVYLFADNHDDSIAMIDPLWPMIPFINISTGFLIIFFQINLFLSFILLCFKPNQKFLKVYVFIIYFLYIAFNNSFGKINHGSYLALMMLFSFVFIPTEAKKNYKEKTILIFATAQFFLLMAYSLTGAWKLFWGIVEFFTKDVSLFSPLSFRNIIITQYQFVEPTILGKWFLEHYIFGWFMYLAVVYIEISSVFIFFRPNLHKIWGALLLSLHLGIHFVLRVDMFSAPLYIGLLLLMSPFYYKTEDFKTTLLSLPIISECRKLFQKIKSKSN</sequence>
<reference evidence="2 3" key="1">
    <citation type="submission" date="2019-08" db="EMBL/GenBank/DDBJ databases">
        <title>Formosa sediminis sp. nov., isolated from marine sediment.</title>
        <authorList>
            <person name="Cao W.R."/>
        </authorList>
    </citation>
    <scope>NUCLEOTIDE SEQUENCE [LARGE SCALE GENOMIC DNA]</scope>
    <source>
        <strain evidence="2 3">1494</strain>
    </source>
</reference>
<dbReference type="OrthoDB" id="1420614at2"/>
<protein>
    <recommendedName>
        <fullName evidence="4">HTTM domain-containing protein</fullName>
    </recommendedName>
</protein>
<dbReference type="EMBL" id="VSFC01000019">
    <property type="protein sequence ID" value="TYA58299.1"/>
    <property type="molecule type" value="Genomic_DNA"/>
</dbReference>